<dbReference type="Proteomes" id="UP001549921">
    <property type="component" value="Unassembled WGS sequence"/>
</dbReference>
<keyword evidence="4 5" id="KW-0732">Signal</keyword>
<dbReference type="GO" id="GO:0005576">
    <property type="term" value="C:extracellular region"/>
    <property type="evidence" value="ECO:0007669"/>
    <property type="project" value="UniProtKB-SubCell"/>
</dbReference>
<evidence type="ECO:0000256" key="1">
    <source>
        <dbReference type="ARBA" id="ARBA00004613"/>
    </source>
</evidence>
<evidence type="ECO:0000256" key="4">
    <source>
        <dbReference type="ARBA" id="ARBA00022729"/>
    </source>
</evidence>
<comment type="similarity">
    <text evidence="2">Belongs to the PBP/GOBP family.</text>
</comment>
<dbReference type="SUPFAM" id="SSF47565">
    <property type="entry name" value="Insect pheromone/odorant-binding proteins"/>
    <property type="match status" value="1"/>
</dbReference>
<evidence type="ECO:0000313" key="6">
    <source>
        <dbReference type="EMBL" id="KAL0819240.1"/>
    </source>
</evidence>
<sequence>MKVLTIVFMSFLTHIQSMSDEQREQLKKWHMQCFEETKVSPDLVLKLKSGDWKLDDKLLKEWTHCILKKYDLMSEQGVFRLDNALNQVPDQDKTVMEDFIDNCLPKKASAPHEIAWNYTKCYHTQAKEPHNKKKKLDYLNIFY</sequence>
<dbReference type="InterPro" id="IPR006170">
    <property type="entry name" value="PBP/GOBP"/>
</dbReference>
<evidence type="ECO:0000256" key="3">
    <source>
        <dbReference type="ARBA" id="ARBA00022525"/>
    </source>
</evidence>
<dbReference type="Gene3D" id="1.10.238.20">
    <property type="entry name" value="Pheromone/general odorant binding protein domain"/>
    <property type="match status" value="1"/>
</dbReference>
<proteinExistence type="inferred from homology"/>
<gene>
    <name evidence="6" type="ORF">ABMA28_008485</name>
</gene>
<keyword evidence="3" id="KW-0964">Secreted</keyword>
<protein>
    <submittedName>
        <fullName evidence="6">Uncharacterized protein</fullName>
    </submittedName>
</protein>
<dbReference type="EMBL" id="JBEDNZ010000021">
    <property type="protein sequence ID" value="KAL0819240.1"/>
    <property type="molecule type" value="Genomic_DNA"/>
</dbReference>
<comment type="subcellular location">
    <subcellularLocation>
        <location evidence="1">Secreted</location>
    </subcellularLocation>
</comment>
<evidence type="ECO:0000256" key="2">
    <source>
        <dbReference type="ARBA" id="ARBA00008098"/>
    </source>
</evidence>
<dbReference type="AlphaFoldDB" id="A0ABD0SHC6"/>
<dbReference type="PANTHER" id="PTHR11857">
    <property type="entry name" value="ODORANT BINDING PROTEIN-RELATED"/>
    <property type="match status" value="1"/>
</dbReference>
<feature type="chain" id="PRO_5044841984" evidence="5">
    <location>
        <begin position="18"/>
        <end position="143"/>
    </location>
</feature>
<comment type="caution">
    <text evidence="6">The sequence shown here is derived from an EMBL/GenBank/DDBJ whole genome shotgun (WGS) entry which is preliminary data.</text>
</comment>
<accession>A0ABD0SHC6</accession>
<evidence type="ECO:0000313" key="7">
    <source>
        <dbReference type="Proteomes" id="UP001549921"/>
    </source>
</evidence>
<name>A0ABD0SHC6_LOXSC</name>
<reference evidence="6 7" key="1">
    <citation type="submission" date="2024-06" db="EMBL/GenBank/DDBJ databases">
        <title>A chromosome-level genome assembly of beet webworm, Loxostege sticticalis.</title>
        <authorList>
            <person name="Zhang Y."/>
        </authorList>
    </citation>
    <scope>NUCLEOTIDE SEQUENCE [LARGE SCALE GENOMIC DNA]</scope>
    <source>
        <strain evidence="6">AQ028</strain>
        <tissue evidence="6">Male pupae</tissue>
    </source>
</reference>
<dbReference type="Pfam" id="PF01395">
    <property type="entry name" value="PBP_GOBP"/>
    <property type="match status" value="1"/>
</dbReference>
<dbReference type="SMART" id="SM00708">
    <property type="entry name" value="PhBP"/>
    <property type="match status" value="1"/>
</dbReference>
<dbReference type="PANTHER" id="PTHR11857:SF43">
    <property type="entry name" value="GEO07291P1-RELATED"/>
    <property type="match status" value="1"/>
</dbReference>
<dbReference type="InterPro" id="IPR036728">
    <property type="entry name" value="PBP_GOBP_sf"/>
</dbReference>
<dbReference type="CDD" id="cd23992">
    <property type="entry name" value="PBP_GOBP"/>
    <property type="match status" value="1"/>
</dbReference>
<evidence type="ECO:0000256" key="5">
    <source>
        <dbReference type="SAM" id="SignalP"/>
    </source>
</evidence>
<organism evidence="6 7">
    <name type="scientific">Loxostege sticticalis</name>
    <name type="common">Beet webworm moth</name>
    <dbReference type="NCBI Taxonomy" id="481309"/>
    <lineage>
        <taxon>Eukaryota</taxon>
        <taxon>Metazoa</taxon>
        <taxon>Ecdysozoa</taxon>
        <taxon>Arthropoda</taxon>
        <taxon>Hexapoda</taxon>
        <taxon>Insecta</taxon>
        <taxon>Pterygota</taxon>
        <taxon>Neoptera</taxon>
        <taxon>Endopterygota</taxon>
        <taxon>Lepidoptera</taxon>
        <taxon>Glossata</taxon>
        <taxon>Ditrysia</taxon>
        <taxon>Pyraloidea</taxon>
        <taxon>Crambidae</taxon>
        <taxon>Pyraustinae</taxon>
        <taxon>Loxostege</taxon>
    </lineage>
</organism>
<feature type="signal peptide" evidence="5">
    <location>
        <begin position="1"/>
        <end position="17"/>
    </location>
</feature>